<dbReference type="PATRIC" id="fig|745411.4.peg.1590"/>
<evidence type="ECO:0000313" key="2">
    <source>
        <dbReference type="Proteomes" id="UP000006755"/>
    </source>
</evidence>
<accession>K2KD78</accession>
<dbReference type="STRING" id="745411.B3C1_08086"/>
<dbReference type="EMBL" id="AMRI01000009">
    <property type="protein sequence ID" value="EKE75220.1"/>
    <property type="molecule type" value="Genomic_DNA"/>
</dbReference>
<dbReference type="InterPro" id="IPR021390">
    <property type="entry name" value="DUF3025"/>
</dbReference>
<comment type="caution">
    <text evidence="1">The sequence shown here is derived from an EMBL/GenBank/DDBJ whole genome shotgun (WGS) entry which is preliminary data.</text>
</comment>
<keyword evidence="2" id="KW-1185">Reference proteome</keyword>
<reference evidence="1 2" key="1">
    <citation type="journal article" date="2012" name="J. Bacteriol.">
        <title>Genome Sequence of Gallaecimonas xiamenensis Type Strain 3-C-1.</title>
        <authorList>
            <person name="Lai Q."/>
            <person name="Wang L."/>
            <person name="Wang W."/>
            <person name="Shao Z."/>
        </authorList>
    </citation>
    <scope>NUCLEOTIDE SEQUENCE [LARGE SCALE GENOMIC DNA]</scope>
    <source>
        <strain evidence="1 2">3-C-1</strain>
    </source>
</reference>
<evidence type="ECO:0008006" key="3">
    <source>
        <dbReference type="Google" id="ProtNLM"/>
    </source>
</evidence>
<sequence>MDWQTTFLDQGLYQDLATLFTALGQAADFPDLAQLGQWLAPGTQTLSGQPVQFCADAPSDYYEAQVLASGRVPTRERNWHDLFNALAWALFPRAKAMLNGQHVADIDAHGLHPRTLRRDSLTLFDECGVLVVASDLSLLEDLRQHRWQSAFVARRGAWGRQIEGRVFGHAVYEQGLTPYLGLTAKMFPVLVEADYFAWNIKDRYGYLDQVLALALAGDALKDKALLSPLPLLGVPGWWPANAAADFYDNTQYFRSLSRPRPPL</sequence>
<dbReference type="eggNOG" id="ENOG502ZBX5">
    <property type="taxonomic scope" value="Bacteria"/>
</dbReference>
<dbReference type="Pfam" id="PF11227">
    <property type="entry name" value="DUF3025"/>
    <property type="match status" value="1"/>
</dbReference>
<dbReference type="AlphaFoldDB" id="K2KD78"/>
<proteinExistence type="predicted"/>
<organism evidence="1 2">
    <name type="scientific">Gallaecimonas xiamenensis 3-C-1</name>
    <dbReference type="NCBI Taxonomy" id="745411"/>
    <lineage>
        <taxon>Bacteria</taxon>
        <taxon>Pseudomonadati</taxon>
        <taxon>Pseudomonadota</taxon>
        <taxon>Gammaproteobacteria</taxon>
        <taxon>Enterobacterales</taxon>
        <taxon>Gallaecimonadaceae</taxon>
        <taxon>Gallaecimonas</taxon>
    </lineage>
</organism>
<protein>
    <recommendedName>
        <fullName evidence="3">Transmembrane protein</fullName>
    </recommendedName>
</protein>
<name>K2KD78_9GAMM</name>
<evidence type="ECO:0000313" key="1">
    <source>
        <dbReference type="EMBL" id="EKE75220.1"/>
    </source>
</evidence>
<dbReference type="Proteomes" id="UP000006755">
    <property type="component" value="Unassembled WGS sequence"/>
</dbReference>
<gene>
    <name evidence="1" type="ORF">B3C1_08086</name>
</gene>